<dbReference type="AlphaFoldDB" id="A0A1U7NJQ1"/>
<organism evidence="1 2">
    <name type="scientific">Dubosiella newyorkensis</name>
    <dbReference type="NCBI Taxonomy" id="1862672"/>
    <lineage>
        <taxon>Bacteria</taxon>
        <taxon>Bacillati</taxon>
        <taxon>Bacillota</taxon>
        <taxon>Erysipelotrichia</taxon>
        <taxon>Erysipelotrichales</taxon>
        <taxon>Erysipelotrichaceae</taxon>
        <taxon>Dubosiella</taxon>
    </lineage>
</organism>
<proteinExistence type="predicted"/>
<accession>A0A1U7NJQ1</accession>
<gene>
    <name evidence="1" type="ORF">BO225_11495</name>
</gene>
<evidence type="ECO:0000313" key="2">
    <source>
        <dbReference type="Proteomes" id="UP000186705"/>
    </source>
</evidence>
<comment type="caution">
    <text evidence="1">The sequence shown here is derived from an EMBL/GenBank/DDBJ whole genome shotgun (WGS) entry which is preliminary data.</text>
</comment>
<dbReference type="Proteomes" id="UP000186705">
    <property type="component" value="Unassembled WGS sequence"/>
</dbReference>
<sequence>MNKKDFEANLKKAIGQTEYGDEVVADLVEHYESTGKYAQNSKDRIDDRIGSLKGWEKRHKENGDEKAAQVEADKIALLEKALKVVEDMEK</sequence>
<name>A0A1U7NJQ1_9FIRM</name>
<keyword evidence="2" id="KW-1185">Reference proteome</keyword>
<dbReference type="NCBIfam" id="NF045479">
    <property type="entry name" value="FRAT_87_prot"/>
    <property type="match status" value="1"/>
</dbReference>
<dbReference type="EMBL" id="MPKA01000139">
    <property type="protein sequence ID" value="OLU43881.1"/>
    <property type="molecule type" value="Genomic_DNA"/>
</dbReference>
<protein>
    <submittedName>
        <fullName evidence="1">Uncharacterized protein</fullName>
    </submittedName>
</protein>
<dbReference type="OrthoDB" id="1654455at2"/>
<reference evidence="1 2" key="1">
    <citation type="submission" date="2016-11" db="EMBL/GenBank/DDBJ databases">
        <title>Description of two novel members of the family Erysipelotrichaceae: Ileibacterium lipovorans gen. nov., sp. nov. and Dubosiella newyorkensis, gen. nov., sp. nov.</title>
        <authorList>
            <person name="Cox L.M."/>
            <person name="Sohn J."/>
            <person name="Tyrrell K.L."/>
            <person name="Citron D.M."/>
            <person name="Lawson P.A."/>
            <person name="Patel N.B."/>
            <person name="Iizumi T."/>
            <person name="Perez-Perez G.I."/>
            <person name="Goldstein E.J."/>
            <person name="Blaser M.J."/>
        </authorList>
    </citation>
    <scope>NUCLEOTIDE SEQUENCE [LARGE SCALE GENOMIC DNA]</scope>
    <source>
        <strain evidence="1 2">NYU-BL-A4</strain>
    </source>
</reference>
<evidence type="ECO:0000313" key="1">
    <source>
        <dbReference type="EMBL" id="OLU43881.1"/>
    </source>
</evidence>
<dbReference type="GeneID" id="78276553"/>
<dbReference type="RefSeq" id="WP_076342365.1">
    <property type="nucleotide sequence ID" value="NZ_CAJTMI010000025.1"/>
</dbReference>